<evidence type="ECO:0000313" key="2">
    <source>
        <dbReference type="EMBL" id="KGD61841.1"/>
    </source>
</evidence>
<evidence type="ECO:0000256" key="1">
    <source>
        <dbReference type="SAM" id="MobiDB-lite"/>
    </source>
</evidence>
<feature type="compositionally biased region" description="Basic residues" evidence="1">
    <location>
        <begin position="126"/>
        <end position="143"/>
    </location>
</feature>
<feature type="region of interest" description="Disordered" evidence="1">
    <location>
        <begin position="69"/>
        <end position="161"/>
    </location>
</feature>
<feature type="compositionally biased region" description="Polar residues" evidence="1">
    <location>
        <begin position="1"/>
        <end position="19"/>
    </location>
</feature>
<protein>
    <recommendedName>
        <fullName evidence="4">Helix-turn-helix domain-containing protein</fullName>
    </recommendedName>
</protein>
<evidence type="ECO:0000313" key="3">
    <source>
        <dbReference type="Proteomes" id="UP000029443"/>
    </source>
</evidence>
<dbReference type="RefSeq" id="WP_052042516.1">
    <property type="nucleotide sequence ID" value="NZ_ARXU01000003.1"/>
</dbReference>
<comment type="caution">
    <text evidence="2">The sequence shown here is derived from an EMBL/GenBank/DDBJ whole genome shotgun (WGS) entry which is preliminary data.</text>
</comment>
<feature type="compositionally biased region" description="Basic and acidic residues" evidence="1">
    <location>
        <begin position="109"/>
        <end position="122"/>
    </location>
</feature>
<feature type="compositionally biased region" description="Polar residues" evidence="1">
    <location>
        <begin position="37"/>
        <end position="51"/>
    </location>
</feature>
<organism evidence="2 3">
    <name type="scientific">Alcanivorax jadensis T9</name>
    <dbReference type="NCBI Taxonomy" id="1177181"/>
    <lineage>
        <taxon>Bacteria</taxon>
        <taxon>Pseudomonadati</taxon>
        <taxon>Pseudomonadota</taxon>
        <taxon>Gammaproteobacteria</taxon>
        <taxon>Oceanospirillales</taxon>
        <taxon>Alcanivoracaceae</taxon>
        <taxon>Alcanivorax</taxon>
    </lineage>
</organism>
<gene>
    <name evidence="2" type="ORF">T9A_01050</name>
</gene>
<dbReference type="Proteomes" id="UP000029443">
    <property type="component" value="Unassembled WGS sequence"/>
</dbReference>
<dbReference type="EMBL" id="ARXU01000003">
    <property type="protein sequence ID" value="KGD61841.1"/>
    <property type="molecule type" value="Genomic_DNA"/>
</dbReference>
<reference evidence="2 3" key="1">
    <citation type="submission" date="2012-09" db="EMBL/GenBank/DDBJ databases">
        <title>Genome Sequence of alkane-degrading Bacterium Alcanivorax jadensis T9.</title>
        <authorList>
            <person name="Lai Q."/>
            <person name="Shao Z."/>
        </authorList>
    </citation>
    <scope>NUCLEOTIDE SEQUENCE [LARGE SCALE GENOMIC DNA]</scope>
    <source>
        <strain evidence="2 3">T9</strain>
    </source>
</reference>
<feature type="region of interest" description="Disordered" evidence="1">
    <location>
        <begin position="1"/>
        <end position="52"/>
    </location>
</feature>
<feature type="compositionally biased region" description="Basic and acidic residues" evidence="1">
    <location>
        <begin position="83"/>
        <end position="94"/>
    </location>
</feature>
<proteinExistence type="predicted"/>
<feature type="compositionally biased region" description="Basic residues" evidence="1">
    <location>
        <begin position="95"/>
        <end position="108"/>
    </location>
</feature>
<sequence length="161" mass="17396">MSQSSLLTSAQRTSCQARSDQPAPNGPRAKALLALDQGNTQQQAAEQSGLSLGQVRYCLRRFRTVALDIFDTDSPASTSAPKGDSKTKKIDKEKKKTGKKTKALKPVKAKSEKSEKKADKKSTKGTSKKGKKSDKKDNKKKSGKKGDGKKGSKGSKKKKKK</sequence>
<accession>A0ABR4WEX9</accession>
<name>A0ABR4WEX9_9GAMM</name>
<feature type="compositionally biased region" description="Basic residues" evidence="1">
    <location>
        <begin position="151"/>
        <end position="161"/>
    </location>
</feature>
<keyword evidence="3" id="KW-1185">Reference proteome</keyword>
<evidence type="ECO:0008006" key="4">
    <source>
        <dbReference type="Google" id="ProtNLM"/>
    </source>
</evidence>